<name>A0ABW5B0B6_9FLAO</name>
<dbReference type="InterPro" id="IPR013766">
    <property type="entry name" value="Thioredoxin_domain"/>
</dbReference>
<feature type="domain" description="Thioredoxin" evidence="1">
    <location>
        <begin position="2"/>
        <end position="160"/>
    </location>
</feature>
<evidence type="ECO:0000313" key="3">
    <source>
        <dbReference type="Proteomes" id="UP001597344"/>
    </source>
</evidence>
<proteinExistence type="predicted"/>
<comment type="caution">
    <text evidence="2">The sequence shown here is derived from an EMBL/GenBank/DDBJ whole genome shotgun (WGS) entry which is preliminary data.</text>
</comment>
<dbReference type="EMBL" id="JBHUHY010000016">
    <property type="protein sequence ID" value="MFD2188202.1"/>
    <property type="molecule type" value="Genomic_DNA"/>
</dbReference>
<evidence type="ECO:0000259" key="1">
    <source>
        <dbReference type="PROSITE" id="PS51352"/>
    </source>
</evidence>
<reference evidence="3" key="1">
    <citation type="journal article" date="2019" name="Int. J. Syst. Evol. Microbiol.">
        <title>The Global Catalogue of Microorganisms (GCM) 10K type strain sequencing project: providing services to taxonomists for standard genome sequencing and annotation.</title>
        <authorList>
            <consortium name="The Broad Institute Genomics Platform"/>
            <consortium name="The Broad Institute Genome Sequencing Center for Infectious Disease"/>
            <person name="Wu L."/>
            <person name="Ma J."/>
        </authorList>
    </citation>
    <scope>NUCLEOTIDE SEQUENCE [LARGE SCALE GENOMIC DNA]</scope>
    <source>
        <strain evidence="3">DT92</strain>
    </source>
</reference>
<accession>A0ABW5B0B6</accession>
<dbReference type="RefSeq" id="WP_378321220.1">
    <property type="nucleotide sequence ID" value="NZ_JBHUHY010000016.1"/>
</dbReference>
<dbReference type="Pfam" id="PF00578">
    <property type="entry name" value="AhpC-TSA"/>
    <property type="match status" value="1"/>
</dbReference>
<dbReference type="Gene3D" id="3.40.30.10">
    <property type="entry name" value="Glutaredoxin"/>
    <property type="match status" value="1"/>
</dbReference>
<sequence>MLKPRKKVPSLQVDLINNTHWKIEDQNPENFTMIVFYRGLHCPICKKQLEELASKLNLFVKKGVNVLAVSCDTEEKAKTTGDKWKVPSLPIGYEMTIEKAREWGLYISTAKDDKEPEHFSEPGIFLIRPDQTLYFSSVQTMPFARPKFDEILNAIDYIMKNEYPARGES</sequence>
<keyword evidence="3" id="KW-1185">Reference proteome</keyword>
<dbReference type="InterPro" id="IPR036249">
    <property type="entry name" value="Thioredoxin-like_sf"/>
</dbReference>
<gene>
    <name evidence="2" type="ORF">ACFSJT_15470</name>
</gene>
<evidence type="ECO:0000313" key="2">
    <source>
        <dbReference type="EMBL" id="MFD2188202.1"/>
    </source>
</evidence>
<dbReference type="PROSITE" id="PS51352">
    <property type="entry name" value="THIOREDOXIN_2"/>
    <property type="match status" value="1"/>
</dbReference>
<dbReference type="SUPFAM" id="SSF52833">
    <property type="entry name" value="Thioredoxin-like"/>
    <property type="match status" value="1"/>
</dbReference>
<protein>
    <submittedName>
        <fullName evidence="2">Peroxiredoxin-like family protein</fullName>
    </submittedName>
</protein>
<dbReference type="InterPro" id="IPR000866">
    <property type="entry name" value="AhpC/TSA"/>
</dbReference>
<organism evidence="2 3">
    <name type="scientific">Aquimarina celericrescens</name>
    <dbReference type="NCBI Taxonomy" id="1964542"/>
    <lineage>
        <taxon>Bacteria</taxon>
        <taxon>Pseudomonadati</taxon>
        <taxon>Bacteroidota</taxon>
        <taxon>Flavobacteriia</taxon>
        <taxon>Flavobacteriales</taxon>
        <taxon>Flavobacteriaceae</taxon>
        <taxon>Aquimarina</taxon>
    </lineage>
</organism>
<dbReference type="CDD" id="cd02970">
    <property type="entry name" value="PRX_like2"/>
    <property type="match status" value="1"/>
</dbReference>
<dbReference type="Proteomes" id="UP001597344">
    <property type="component" value="Unassembled WGS sequence"/>
</dbReference>